<feature type="transmembrane region" description="Helical" evidence="9">
    <location>
        <begin position="176"/>
        <end position="193"/>
    </location>
</feature>
<evidence type="ECO:0000256" key="9">
    <source>
        <dbReference type="SAM" id="Phobius"/>
    </source>
</evidence>
<keyword evidence="10" id="KW-0934">Plastid</keyword>
<gene>
    <name evidence="10" type="primary">cemA</name>
</gene>
<keyword evidence="2" id="KW-0813">Transport</keyword>
<dbReference type="GO" id="GO:0016020">
    <property type="term" value="C:membrane"/>
    <property type="evidence" value="ECO:0007669"/>
    <property type="project" value="UniProtKB-SubCell"/>
</dbReference>
<comment type="subcellular location">
    <subcellularLocation>
        <location evidence="1">Membrane</location>
        <topology evidence="1">Multi-pass membrane protein</topology>
    </subcellularLocation>
</comment>
<evidence type="ECO:0000256" key="5">
    <source>
        <dbReference type="ARBA" id="ARBA00022989"/>
    </source>
</evidence>
<dbReference type="EMBL" id="MH795132">
    <property type="protein sequence ID" value="AYO28702.1"/>
    <property type="molecule type" value="Genomic_DNA"/>
</dbReference>
<evidence type="ECO:0000256" key="8">
    <source>
        <dbReference type="ARBA" id="ARBA00043980"/>
    </source>
</evidence>
<name>A0A3G2R0G2_9STRA</name>
<evidence type="ECO:0000256" key="3">
    <source>
        <dbReference type="ARBA" id="ARBA00022692"/>
    </source>
</evidence>
<keyword evidence="3 9" id="KW-0812">Transmembrane</keyword>
<evidence type="ECO:0000313" key="10">
    <source>
        <dbReference type="EMBL" id="AYO28702.1"/>
    </source>
</evidence>
<feature type="transmembrane region" description="Helical" evidence="9">
    <location>
        <begin position="213"/>
        <end position="234"/>
    </location>
</feature>
<keyword evidence="5 9" id="KW-1133">Transmembrane helix</keyword>
<protein>
    <submittedName>
        <fullName evidence="10">Envelope membrane protein</fullName>
    </submittedName>
</protein>
<keyword evidence="4" id="KW-0375">Hydrogen ion transport</keyword>
<accession>A0A3G2R0G2</accession>
<evidence type="ECO:0000256" key="1">
    <source>
        <dbReference type="ARBA" id="ARBA00004141"/>
    </source>
</evidence>
<feature type="transmembrane region" description="Helical" evidence="9">
    <location>
        <begin position="129"/>
        <end position="150"/>
    </location>
</feature>
<dbReference type="PANTHER" id="PTHR33650:SF2">
    <property type="entry name" value="CHLOROPLAST ENVELOPE MEMBRANE PROTEIN"/>
    <property type="match status" value="1"/>
</dbReference>
<evidence type="ECO:0000256" key="2">
    <source>
        <dbReference type="ARBA" id="ARBA00022448"/>
    </source>
</evidence>
<organism evidence="10">
    <name type="scientific">Neotessella volvocina</name>
    <dbReference type="NCBI Taxonomy" id="52559"/>
    <lineage>
        <taxon>Eukaryota</taxon>
        <taxon>Sar</taxon>
        <taxon>Stramenopiles</taxon>
        <taxon>Ochrophyta</taxon>
        <taxon>Synurophyceae</taxon>
        <taxon>Synurales</taxon>
        <taxon>Neotessellaceae</taxon>
        <taxon>Neotessella</taxon>
    </lineage>
</organism>
<evidence type="ECO:0000256" key="6">
    <source>
        <dbReference type="ARBA" id="ARBA00023065"/>
    </source>
</evidence>
<evidence type="ECO:0000256" key="4">
    <source>
        <dbReference type="ARBA" id="ARBA00022781"/>
    </source>
</evidence>
<dbReference type="GO" id="GO:1902600">
    <property type="term" value="P:proton transmembrane transport"/>
    <property type="evidence" value="ECO:0007669"/>
    <property type="project" value="UniProtKB-KW"/>
</dbReference>
<comment type="similarity">
    <text evidence="8">Belongs to the CemA family.</text>
</comment>
<feature type="transmembrane region" description="Helical" evidence="9">
    <location>
        <begin position="12"/>
        <end position="33"/>
    </location>
</feature>
<sequence>MNFIMILEKKDFFLGTKFILLTFIKILIATNLIKNVIIGPTIHLIWEKLNFPIFLNLTHKEKAIKEFSNYKRKFVFDLFCESSSNIRKKNNSIQTIFHEKNTLQLKQKVYKNLLIKTRKLINKYYQETIFTVINITGDCLFFSFLTIIFLKNNYQFQLFVKNLNFKFFELTDDNKAFLLILFSDTFVGFHSSYGWEILLENLLKHFGLPQDRGFIFSFVATLPVLLDTLFKYWIFKHLNGISPSIVSTYHKMNE</sequence>
<evidence type="ECO:0000256" key="7">
    <source>
        <dbReference type="ARBA" id="ARBA00023136"/>
    </source>
</evidence>
<dbReference type="InterPro" id="IPR004282">
    <property type="entry name" value="CemA"/>
</dbReference>
<dbReference type="AlphaFoldDB" id="A0A3G2R0G2"/>
<reference evidence="10" key="1">
    <citation type="submission" date="2018-08" db="EMBL/GenBank/DDBJ databases">
        <title>Comparative Plastid Genomics of Synurophyceae: Evolutionary Evidence of Lateral Gene Transfer and Inverted Repeat Dynamics.</title>
        <authorList>
            <person name="Kim J.I."/>
            <person name="Shin H."/>
            <person name="Skaloud P."/>
            <person name="Jung J."/>
            <person name="Yoon H.S."/>
            <person name="Archibald J.M."/>
            <person name="Shin W."/>
        </authorList>
    </citation>
    <scope>NUCLEOTIDE SEQUENCE</scope>
    <source>
        <strain evidence="10">CCMP1781</strain>
    </source>
</reference>
<geneLocation type="plastid" evidence="10"/>
<keyword evidence="6" id="KW-0406">Ion transport</keyword>
<dbReference type="Pfam" id="PF03040">
    <property type="entry name" value="CemA"/>
    <property type="match status" value="1"/>
</dbReference>
<proteinExistence type="inferred from homology"/>
<keyword evidence="7 9" id="KW-0472">Membrane</keyword>
<dbReference type="PANTHER" id="PTHR33650">
    <property type="entry name" value="CHLOROPLAST ENVELOPE MEMBRANE PROTEIN-RELATED"/>
    <property type="match status" value="1"/>
</dbReference>